<feature type="signal peptide" evidence="1">
    <location>
        <begin position="1"/>
        <end position="19"/>
    </location>
</feature>
<organism evidence="2 3">
    <name type="scientific">Dactylonectria estremocensis</name>
    <dbReference type="NCBI Taxonomy" id="1079267"/>
    <lineage>
        <taxon>Eukaryota</taxon>
        <taxon>Fungi</taxon>
        <taxon>Dikarya</taxon>
        <taxon>Ascomycota</taxon>
        <taxon>Pezizomycotina</taxon>
        <taxon>Sordariomycetes</taxon>
        <taxon>Hypocreomycetidae</taxon>
        <taxon>Hypocreales</taxon>
        <taxon>Nectriaceae</taxon>
        <taxon>Dactylonectria</taxon>
    </lineage>
</organism>
<evidence type="ECO:0000313" key="2">
    <source>
        <dbReference type="EMBL" id="KAH7155740.1"/>
    </source>
</evidence>
<dbReference type="Proteomes" id="UP000717696">
    <property type="component" value="Unassembled WGS sequence"/>
</dbReference>
<dbReference type="OrthoDB" id="10359396at2759"/>
<feature type="chain" id="PRO_5040149472" evidence="1">
    <location>
        <begin position="20"/>
        <end position="122"/>
    </location>
</feature>
<reference evidence="2" key="1">
    <citation type="journal article" date="2021" name="Nat. Commun.">
        <title>Genetic determinants of endophytism in the Arabidopsis root mycobiome.</title>
        <authorList>
            <person name="Mesny F."/>
            <person name="Miyauchi S."/>
            <person name="Thiergart T."/>
            <person name="Pickel B."/>
            <person name="Atanasova L."/>
            <person name="Karlsson M."/>
            <person name="Huettel B."/>
            <person name="Barry K.W."/>
            <person name="Haridas S."/>
            <person name="Chen C."/>
            <person name="Bauer D."/>
            <person name="Andreopoulos W."/>
            <person name="Pangilinan J."/>
            <person name="LaButti K."/>
            <person name="Riley R."/>
            <person name="Lipzen A."/>
            <person name="Clum A."/>
            <person name="Drula E."/>
            <person name="Henrissat B."/>
            <person name="Kohler A."/>
            <person name="Grigoriev I.V."/>
            <person name="Martin F.M."/>
            <person name="Hacquard S."/>
        </authorList>
    </citation>
    <scope>NUCLEOTIDE SEQUENCE</scope>
    <source>
        <strain evidence="2">MPI-CAGE-AT-0021</strain>
    </source>
</reference>
<dbReference type="AlphaFoldDB" id="A0A9P9F6N6"/>
<proteinExistence type="predicted"/>
<protein>
    <submittedName>
        <fullName evidence="2">Uncharacterized protein</fullName>
    </submittedName>
</protein>
<evidence type="ECO:0000313" key="3">
    <source>
        <dbReference type="Proteomes" id="UP000717696"/>
    </source>
</evidence>
<accession>A0A9P9F6N6</accession>
<keyword evidence="3" id="KW-1185">Reference proteome</keyword>
<keyword evidence="1" id="KW-0732">Signal</keyword>
<sequence length="122" mass="13348">MRQSHILLLLPASLSLVSAAVMRRDSDPAEGEIVSDYQANLVTILRLPSPLVAIPTPRVLRTSTDALIQLAQIFGRDPDSMADHDPVDPQIFGRDSDPDPNLVDPHILLCLDPDPTAFDVFI</sequence>
<name>A0A9P9F6N6_9HYPO</name>
<evidence type="ECO:0000256" key="1">
    <source>
        <dbReference type="SAM" id="SignalP"/>
    </source>
</evidence>
<dbReference type="EMBL" id="JAGMUU010000004">
    <property type="protein sequence ID" value="KAH7155740.1"/>
    <property type="molecule type" value="Genomic_DNA"/>
</dbReference>
<gene>
    <name evidence="2" type="ORF">B0J13DRAFT_619152</name>
</gene>
<comment type="caution">
    <text evidence="2">The sequence shown here is derived from an EMBL/GenBank/DDBJ whole genome shotgun (WGS) entry which is preliminary data.</text>
</comment>